<sequence>MTLRVPPVDVSVVREDLDERRHEFIDQAFKFSSAYLSPETVCFRLTVTVTDDERSDTVIYLQITPDHLDSLRIEPCRLKNGSPLHLDNVRRRLGRKGGRGDLTRLQFQLRSGIHAKLIAPNDFPDYEALARPARHTLGLVASIAASSSFSLYLPANQLSKQLLGACIEAVERSSVLTEQELRSYQRAVDLQRLYRGKGGKVLLTGDYDGSSRPETDSCATTVDFDIVPRHQGLPPVYGECVDEGVKPGALLDDAIESPFVDCAPPEYSETEQPGNMQPGPKRVRQCGNEDALLHPSSKRVLSRGSCNTITETAATKKARRLEANPRPEFDDADGDGNVLLRNLMRRLEQQEEQIQELRQQQQDEQLRQECQIKQLQEEIFKLRKQNADLEGRYSKVEDICDSLEHRQGLAQEDLENLHVHIGELEEFCVTLEKQMPNIPDELEELVREQISDMSEEHLGDLMRERLGDLAQEHVGDLVSKYMDALDGGNLAGPLGEYVRHTVTTQMAKMKAKIREALQV</sequence>
<keyword evidence="3" id="KW-1185">Reference proteome</keyword>
<accession>A0A4V3I1Q3</accession>
<organism evidence="2 3">
    <name type="scientific">Colletotrichum sidae</name>
    <dbReference type="NCBI Taxonomy" id="1347389"/>
    <lineage>
        <taxon>Eukaryota</taxon>
        <taxon>Fungi</taxon>
        <taxon>Dikarya</taxon>
        <taxon>Ascomycota</taxon>
        <taxon>Pezizomycotina</taxon>
        <taxon>Sordariomycetes</taxon>
        <taxon>Hypocreomycetidae</taxon>
        <taxon>Glomerellales</taxon>
        <taxon>Glomerellaceae</taxon>
        <taxon>Colletotrichum</taxon>
        <taxon>Colletotrichum orbiculare species complex</taxon>
    </lineage>
</organism>
<feature type="coiled-coil region" evidence="1">
    <location>
        <begin position="337"/>
        <end position="406"/>
    </location>
</feature>
<proteinExistence type="predicted"/>
<dbReference type="AlphaFoldDB" id="A0A4V3I1Q3"/>
<name>A0A4V3I1Q3_9PEZI</name>
<dbReference type="Gene3D" id="1.10.287.1490">
    <property type="match status" value="1"/>
</dbReference>
<comment type="caution">
    <text evidence="2">The sequence shown here is derived from an EMBL/GenBank/DDBJ whole genome shotgun (WGS) entry which is preliminary data.</text>
</comment>
<evidence type="ECO:0000256" key="1">
    <source>
        <dbReference type="SAM" id="Coils"/>
    </source>
</evidence>
<evidence type="ECO:0000313" key="3">
    <source>
        <dbReference type="Proteomes" id="UP000295604"/>
    </source>
</evidence>
<protein>
    <submittedName>
        <fullName evidence="2">Uncharacterized protein</fullName>
    </submittedName>
</protein>
<reference evidence="2 3" key="1">
    <citation type="submission" date="2018-11" db="EMBL/GenBank/DDBJ databases">
        <title>Genome sequence and assembly of Colletotrichum sidae.</title>
        <authorList>
            <person name="Gan P."/>
            <person name="Shirasu K."/>
        </authorList>
    </citation>
    <scope>NUCLEOTIDE SEQUENCE [LARGE SCALE GENOMIC DNA]</scope>
    <source>
        <strain evidence="2 3">CBS 518.97</strain>
    </source>
</reference>
<evidence type="ECO:0000313" key="2">
    <source>
        <dbReference type="EMBL" id="TEA11075.1"/>
    </source>
</evidence>
<dbReference type="EMBL" id="QAPF01000373">
    <property type="protein sequence ID" value="TEA11075.1"/>
    <property type="molecule type" value="Genomic_DNA"/>
</dbReference>
<keyword evidence="1" id="KW-0175">Coiled coil</keyword>
<dbReference type="Proteomes" id="UP000295604">
    <property type="component" value="Unassembled WGS sequence"/>
</dbReference>
<gene>
    <name evidence="2" type="ORF">C8034_v007557</name>
</gene>